<evidence type="ECO:0000256" key="1">
    <source>
        <dbReference type="SAM" id="SignalP"/>
    </source>
</evidence>
<evidence type="ECO:0000313" key="3">
    <source>
        <dbReference type="Proteomes" id="UP000049855"/>
    </source>
</evidence>
<dbReference type="PANTHER" id="PTHR34387:SF2">
    <property type="entry name" value="SLR1258 PROTEIN"/>
    <property type="match status" value="1"/>
</dbReference>
<reference evidence="3" key="1">
    <citation type="submission" date="2015-03" db="EMBL/GenBank/DDBJ databases">
        <authorList>
            <person name="Nijsse Bart"/>
        </authorList>
    </citation>
    <scope>NUCLEOTIDE SEQUENCE [LARGE SCALE GENOMIC DNA]</scope>
</reference>
<feature type="chain" id="PRO_5006710641" evidence="1">
    <location>
        <begin position="25"/>
        <end position="240"/>
    </location>
</feature>
<protein>
    <submittedName>
        <fullName evidence="2">Outer membrane protein</fullName>
    </submittedName>
</protein>
<dbReference type="Gene3D" id="3.30.110.170">
    <property type="entry name" value="Protein of unknown function (DUF541), domain 1"/>
    <property type="match status" value="1"/>
</dbReference>
<dbReference type="AlphaFoldDB" id="A0A0U1KY92"/>
<gene>
    <name evidence="2" type="ORF">SpAn4DRAFT_4965</name>
</gene>
<accession>A0A0U1KY92</accession>
<dbReference type="Pfam" id="PF04402">
    <property type="entry name" value="SIMPL"/>
    <property type="match status" value="1"/>
</dbReference>
<feature type="signal peptide" evidence="1">
    <location>
        <begin position="1"/>
        <end position="24"/>
    </location>
</feature>
<proteinExistence type="predicted"/>
<keyword evidence="3" id="KW-1185">Reference proteome</keyword>
<dbReference type="GO" id="GO:0006974">
    <property type="term" value="P:DNA damage response"/>
    <property type="evidence" value="ECO:0007669"/>
    <property type="project" value="TreeGrafter"/>
</dbReference>
<dbReference type="RefSeq" id="WP_021166899.1">
    <property type="nucleotide sequence ID" value="NZ_CTRP01000006.1"/>
</dbReference>
<name>A0A0U1KY92_9FIRM</name>
<dbReference type="PANTHER" id="PTHR34387">
    <property type="entry name" value="SLR1258 PROTEIN"/>
    <property type="match status" value="1"/>
</dbReference>
<keyword evidence="1" id="KW-0732">Signal</keyword>
<dbReference type="Proteomes" id="UP000049855">
    <property type="component" value="Unassembled WGS sequence"/>
</dbReference>
<dbReference type="InterPro" id="IPR052022">
    <property type="entry name" value="26kDa_periplasmic_antigen"/>
</dbReference>
<dbReference type="InterPro" id="IPR007497">
    <property type="entry name" value="SIMPL/DUF541"/>
</dbReference>
<dbReference type="Gene3D" id="3.30.70.2970">
    <property type="entry name" value="Protein of unknown function (DUF541), domain 2"/>
    <property type="match status" value="1"/>
</dbReference>
<sequence length="240" mass="25377">MFKYVKSLSLALLLMVAALPAALASETNPNATEVQVSGSYQEEIAPDIAYINLGTVTEAETVAAAQAKNAAVSTSIRQQLESMGIKDEYIKTAHYAVTPIYKNDDNGRRTPAIKGYQITNNVLVTTVPDKAGEVVDAALNAGANQVNTIRFAKKDENGVRNAALAQAVRDAISKADAIAAALNKQVVRVKVVNENGVNFYSPEATTRLYGKGIADNLAATPISAGLVQLSANVQVTVELE</sequence>
<dbReference type="EMBL" id="CTRP01000006">
    <property type="protein sequence ID" value="CQR71903.1"/>
    <property type="molecule type" value="Genomic_DNA"/>
</dbReference>
<organism evidence="2 3">
    <name type="scientific">Sporomusa ovata</name>
    <dbReference type="NCBI Taxonomy" id="2378"/>
    <lineage>
        <taxon>Bacteria</taxon>
        <taxon>Bacillati</taxon>
        <taxon>Bacillota</taxon>
        <taxon>Negativicutes</taxon>
        <taxon>Selenomonadales</taxon>
        <taxon>Sporomusaceae</taxon>
        <taxon>Sporomusa</taxon>
    </lineage>
</organism>
<evidence type="ECO:0000313" key="2">
    <source>
        <dbReference type="EMBL" id="CQR71903.1"/>
    </source>
</evidence>